<feature type="repeat" description="PPR" evidence="2">
    <location>
        <begin position="451"/>
        <end position="485"/>
    </location>
</feature>
<name>A0A6A1WLA3_9ROSI</name>
<dbReference type="Proteomes" id="UP000516437">
    <property type="component" value="Chromosome 2"/>
</dbReference>
<evidence type="ECO:0000313" key="3">
    <source>
        <dbReference type="EMBL" id="KAB1224637.1"/>
    </source>
</evidence>
<evidence type="ECO:0000313" key="4">
    <source>
        <dbReference type="Proteomes" id="UP000516437"/>
    </source>
</evidence>
<feature type="repeat" description="PPR" evidence="2">
    <location>
        <begin position="271"/>
        <end position="305"/>
    </location>
</feature>
<feature type="repeat" description="PPR" evidence="2">
    <location>
        <begin position="306"/>
        <end position="340"/>
    </location>
</feature>
<keyword evidence="4" id="KW-1185">Reference proteome</keyword>
<dbReference type="InterPro" id="IPR002885">
    <property type="entry name" value="PPR_rpt"/>
</dbReference>
<protein>
    <recommendedName>
        <fullName evidence="5">Pentacotripeptide-repeat region of PRORP domain-containing protein</fullName>
    </recommendedName>
</protein>
<dbReference type="PROSITE" id="PS51375">
    <property type="entry name" value="PPR"/>
    <property type="match status" value="8"/>
</dbReference>
<dbReference type="SUPFAM" id="SSF81901">
    <property type="entry name" value="HCP-like"/>
    <property type="match status" value="1"/>
</dbReference>
<dbReference type="Pfam" id="PF12854">
    <property type="entry name" value="PPR_1"/>
    <property type="match status" value="2"/>
</dbReference>
<dbReference type="OrthoDB" id="185373at2759"/>
<proteinExistence type="predicted"/>
<feature type="repeat" description="PPR" evidence="2">
    <location>
        <begin position="341"/>
        <end position="375"/>
    </location>
</feature>
<dbReference type="PANTHER" id="PTHR45613">
    <property type="entry name" value="PENTATRICOPEPTIDE REPEAT-CONTAINING PROTEIN"/>
    <property type="match status" value="1"/>
</dbReference>
<dbReference type="AlphaFoldDB" id="A0A6A1WLA3"/>
<reference evidence="3 4" key="1">
    <citation type="journal article" date="2019" name="Plant Biotechnol. J.">
        <title>The red bayberry genome and genetic basis of sex determination.</title>
        <authorList>
            <person name="Jia H.M."/>
            <person name="Jia H.J."/>
            <person name="Cai Q.L."/>
            <person name="Wang Y."/>
            <person name="Zhao H.B."/>
            <person name="Yang W.F."/>
            <person name="Wang G.Y."/>
            <person name="Li Y.H."/>
            <person name="Zhan D.L."/>
            <person name="Shen Y.T."/>
            <person name="Niu Q.F."/>
            <person name="Chang L."/>
            <person name="Qiu J."/>
            <person name="Zhao L."/>
            <person name="Xie H.B."/>
            <person name="Fu W.Y."/>
            <person name="Jin J."/>
            <person name="Li X.W."/>
            <person name="Jiao Y."/>
            <person name="Zhou C.C."/>
            <person name="Tu T."/>
            <person name="Chai C.Y."/>
            <person name="Gao J.L."/>
            <person name="Fan L.J."/>
            <person name="van de Weg E."/>
            <person name="Wang J.Y."/>
            <person name="Gao Z.S."/>
        </authorList>
    </citation>
    <scope>NUCLEOTIDE SEQUENCE [LARGE SCALE GENOMIC DNA]</scope>
    <source>
        <tissue evidence="3">Leaves</tissue>
    </source>
</reference>
<dbReference type="EMBL" id="RXIC02000020">
    <property type="protein sequence ID" value="KAB1224637.1"/>
    <property type="molecule type" value="Genomic_DNA"/>
</dbReference>
<organism evidence="3 4">
    <name type="scientific">Morella rubra</name>
    <name type="common">Chinese bayberry</name>
    <dbReference type="NCBI Taxonomy" id="262757"/>
    <lineage>
        <taxon>Eukaryota</taxon>
        <taxon>Viridiplantae</taxon>
        <taxon>Streptophyta</taxon>
        <taxon>Embryophyta</taxon>
        <taxon>Tracheophyta</taxon>
        <taxon>Spermatophyta</taxon>
        <taxon>Magnoliopsida</taxon>
        <taxon>eudicotyledons</taxon>
        <taxon>Gunneridae</taxon>
        <taxon>Pentapetalae</taxon>
        <taxon>rosids</taxon>
        <taxon>fabids</taxon>
        <taxon>Fagales</taxon>
        <taxon>Myricaceae</taxon>
        <taxon>Morella</taxon>
    </lineage>
</organism>
<feature type="repeat" description="PPR" evidence="2">
    <location>
        <begin position="165"/>
        <end position="200"/>
    </location>
</feature>
<sequence>MSSVCPAPSSLHQSPVQSPLLNCPLFFPNRYRSHCKKTTRGKLVVFATLSLSSTNPTENADICSIDFINRRDGAVRREVPHLINENGNQVVDGITSRFQVQDLVSTIRALPSKEKTEFLSKCLEDREIRSLSAFNRLLMALFIADEPDVSSKLFYSMASYGFEPDSWTFSIVSRCHCKTNNLDEARRVLDYMVEEKGFQPDVETITMLINGFCRKGGLQRAFEVFDFMSKISCKPTIQTYNCLLKGLCYVGRVEEAFDMLIKIKEENLKPDVYTYTAVMDGFCKVGRSDEAMELLNEAVEMGLTPSVVSYNTLFHGYCKEGRPLKCIGILRQMKQRNCMPDYIGYSTLLHGFLKWGKIRSALRTYKEMVRDGFEVDERLMNTLLRGLCRISWKEKDLLEDAYQVFEKMKKGFYAIHPGTYGLMILALCTGEKIEKALDNLNDMISMGHLPQTITFNSIIRTLCAGGRVNEALLILVLMVEGRRIPDRISYDLLIAEHNRRKWLLGACSIYGAALKRGVIPNRKPRGEIYMWNS</sequence>
<feature type="repeat" description="PPR" evidence="2">
    <location>
        <begin position="236"/>
        <end position="270"/>
    </location>
</feature>
<dbReference type="PANTHER" id="PTHR45613:SF9">
    <property type="entry name" value="MITOCHONDRIAL GROUP I INTRON SPLICING FACTOR CCM1"/>
    <property type="match status" value="1"/>
</dbReference>
<keyword evidence="1" id="KW-0677">Repeat</keyword>
<evidence type="ECO:0008006" key="5">
    <source>
        <dbReference type="Google" id="ProtNLM"/>
    </source>
</evidence>
<evidence type="ECO:0000256" key="2">
    <source>
        <dbReference type="PROSITE-ProRule" id="PRU00708"/>
    </source>
</evidence>
<evidence type="ECO:0000256" key="1">
    <source>
        <dbReference type="ARBA" id="ARBA00022737"/>
    </source>
</evidence>
<comment type="caution">
    <text evidence="3">The sequence shown here is derived from an EMBL/GenBank/DDBJ whole genome shotgun (WGS) entry which is preliminary data.</text>
</comment>
<dbReference type="InterPro" id="IPR011990">
    <property type="entry name" value="TPR-like_helical_dom_sf"/>
</dbReference>
<feature type="repeat" description="PPR" evidence="2">
    <location>
        <begin position="201"/>
        <end position="235"/>
    </location>
</feature>
<feature type="repeat" description="PPR" evidence="2">
    <location>
        <begin position="416"/>
        <end position="450"/>
    </location>
</feature>
<dbReference type="NCBIfam" id="TIGR00756">
    <property type="entry name" value="PPR"/>
    <property type="match status" value="7"/>
</dbReference>
<gene>
    <name evidence="3" type="ORF">CJ030_MR2G016981</name>
</gene>
<dbReference type="Pfam" id="PF13041">
    <property type="entry name" value="PPR_2"/>
    <property type="match status" value="3"/>
</dbReference>
<dbReference type="Gene3D" id="1.25.40.10">
    <property type="entry name" value="Tetratricopeptide repeat domain"/>
    <property type="match status" value="4"/>
</dbReference>
<accession>A0A6A1WLA3</accession>